<dbReference type="InterPro" id="IPR000485">
    <property type="entry name" value="AsnC-type_HTH_dom"/>
</dbReference>
<keyword evidence="2" id="KW-0238">DNA-binding</keyword>
<dbReference type="PRINTS" id="PR00033">
    <property type="entry name" value="HTHASNC"/>
</dbReference>
<dbReference type="Gene3D" id="3.30.70.920">
    <property type="match status" value="1"/>
</dbReference>
<dbReference type="CDD" id="cd00090">
    <property type="entry name" value="HTH_ARSR"/>
    <property type="match status" value="1"/>
</dbReference>
<dbReference type="PROSITE" id="PS50956">
    <property type="entry name" value="HTH_ASNC_2"/>
    <property type="match status" value="1"/>
</dbReference>
<evidence type="ECO:0000256" key="3">
    <source>
        <dbReference type="ARBA" id="ARBA00023163"/>
    </source>
</evidence>
<evidence type="ECO:0000313" key="5">
    <source>
        <dbReference type="EMBL" id="MAG22358.1"/>
    </source>
</evidence>
<dbReference type="InterPro" id="IPR019887">
    <property type="entry name" value="Tscrpt_reg_AsnC/Lrp_C"/>
</dbReference>
<evidence type="ECO:0000256" key="1">
    <source>
        <dbReference type="ARBA" id="ARBA00023015"/>
    </source>
</evidence>
<organism evidence="5 6">
    <name type="scientific">Candidatus Iainarchaeum sp</name>
    <dbReference type="NCBI Taxonomy" id="3101447"/>
    <lineage>
        <taxon>Archaea</taxon>
        <taxon>Candidatus Iainarchaeota</taxon>
        <taxon>Candidatus Iainarchaeia</taxon>
        <taxon>Candidatus Iainarchaeales</taxon>
        <taxon>Candidatus Iainarchaeaceae</taxon>
        <taxon>Candidatus Iainarchaeum</taxon>
    </lineage>
</organism>
<proteinExistence type="predicted"/>
<dbReference type="InterPro" id="IPR011991">
    <property type="entry name" value="ArsR-like_HTH"/>
</dbReference>
<dbReference type="InterPro" id="IPR036390">
    <property type="entry name" value="WH_DNA-bd_sf"/>
</dbReference>
<dbReference type="SUPFAM" id="SSF54909">
    <property type="entry name" value="Dimeric alpha+beta barrel"/>
    <property type="match status" value="1"/>
</dbReference>
<dbReference type="Gene3D" id="1.10.10.10">
    <property type="entry name" value="Winged helix-like DNA-binding domain superfamily/Winged helix DNA-binding domain"/>
    <property type="match status" value="1"/>
</dbReference>
<dbReference type="Proteomes" id="UP000226592">
    <property type="component" value="Unassembled WGS sequence"/>
</dbReference>
<dbReference type="InterPro" id="IPR036388">
    <property type="entry name" value="WH-like_DNA-bd_sf"/>
</dbReference>
<sequence>MVDNKDLLIINALKDDSKASVARIAKTVGLPSTTVHHRIQKLKADGVIRGYTIRVNQGLLGKKIAAYLAITVDYKLLKKKKLSQHALAEELGKLPVVEAVSIITGISDVIVKLRVKNVEELNDFVTKKIRNYDGVKTTQTMVILEEVID</sequence>
<reference evidence="6" key="1">
    <citation type="submission" date="2017-09" db="EMBL/GenBank/DDBJ databases">
        <title>The Reconstruction of 2,631 Draft Metagenome-Assembled Genomes from the Global Oceans.</title>
        <authorList>
            <person name="Tully B.J."/>
            <person name="Graham E.D."/>
            <person name="Heidelberg J.F."/>
        </authorList>
    </citation>
    <scope>NUCLEOTIDE SEQUENCE [LARGE SCALE GENOMIC DNA]</scope>
</reference>
<name>A0A2D6M1P5_9ARCH</name>
<dbReference type="PANTHER" id="PTHR30154:SF34">
    <property type="entry name" value="TRANSCRIPTIONAL REGULATOR AZLB"/>
    <property type="match status" value="1"/>
</dbReference>
<dbReference type="EMBL" id="NZBU01000012">
    <property type="protein sequence ID" value="MAG22358.1"/>
    <property type="molecule type" value="Genomic_DNA"/>
</dbReference>
<evidence type="ECO:0000259" key="4">
    <source>
        <dbReference type="PROSITE" id="PS50956"/>
    </source>
</evidence>
<dbReference type="Pfam" id="PF13412">
    <property type="entry name" value="HTH_24"/>
    <property type="match status" value="1"/>
</dbReference>
<evidence type="ECO:0000313" key="6">
    <source>
        <dbReference type="Proteomes" id="UP000226592"/>
    </source>
</evidence>
<comment type="caution">
    <text evidence="5">The sequence shown here is derived from an EMBL/GenBank/DDBJ whole genome shotgun (WGS) entry which is preliminary data.</text>
</comment>
<keyword evidence="3" id="KW-0804">Transcription</keyword>
<accession>A0A2D6M1P5</accession>
<dbReference type="InterPro" id="IPR011008">
    <property type="entry name" value="Dimeric_a/b-barrel"/>
</dbReference>
<feature type="domain" description="HTH asnC-type" evidence="4">
    <location>
        <begin position="2"/>
        <end position="63"/>
    </location>
</feature>
<dbReference type="InterPro" id="IPR019888">
    <property type="entry name" value="Tscrpt_reg_AsnC-like"/>
</dbReference>
<dbReference type="PANTHER" id="PTHR30154">
    <property type="entry name" value="LEUCINE-RESPONSIVE REGULATORY PROTEIN"/>
    <property type="match status" value="1"/>
</dbReference>
<dbReference type="GO" id="GO:0005829">
    <property type="term" value="C:cytosol"/>
    <property type="evidence" value="ECO:0007669"/>
    <property type="project" value="TreeGrafter"/>
</dbReference>
<dbReference type="SMART" id="SM00344">
    <property type="entry name" value="HTH_ASNC"/>
    <property type="match status" value="1"/>
</dbReference>
<protein>
    <recommendedName>
        <fullName evidence="4">HTH asnC-type domain-containing protein</fullName>
    </recommendedName>
</protein>
<dbReference type="Pfam" id="PF01037">
    <property type="entry name" value="AsnC_trans_reg"/>
    <property type="match status" value="1"/>
</dbReference>
<dbReference type="SUPFAM" id="SSF46785">
    <property type="entry name" value="Winged helix' DNA-binding domain"/>
    <property type="match status" value="1"/>
</dbReference>
<evidence type="ECO:0000256" key="2">
    <source>
        <dbReference type="ARBA" id="ARBA00023125"/>
    </source>
</evidence>
<dbReference type="GO" id="GO:0043565">
    <property type="term" value="F:sequence-specific DNA binding"/>
    <property type="evidence" value="ECO:0007669"/>
    <property type="project" value="InterPro"/>
</dbReference>
<gene>
    <name evidence="5" type="ORF">CL943_03595</name>
</gene>
<dbReference type="AlphaFoldDB" id="A0A2D6M1P5"/>
<keyword evidence="1" id="KW-0805">Transcription regulation</keyword>
<dbReference type="GO" id="GO:0043200">
    <property type="term" value="P:response to amino acid"/>
    <property type="evidence" value="ECO:0007669"/>
    <property type="project" value="TreeGrafter"/>
</dbReference>